<reference evidence="4 5" key="1">
    <citation type="submission" date="2019-03" db="EMBL/GenBank/DDBJ databases">
        <title>Genomic Encyclopedia of Type Strains, Phase IV (KMG-IV): sequencing the most valuable type-strain genomes for metagenomic binning, comparative biology and taxonomic classification.</title>
        <authorList>
            <person name="Goeker M."/>
        </authorList>
    </citation>
    <scope>NUCLEOTIDE SEQUENCE [LARGE SCALE GENOMIC DNA]</scope>
    <source>
        <strain evidence="4 5">DSM 21100</strain>
    </source>
</reference>
<accession>A0A4R3KST7</accession>
<dbReference type="SUPFAM" id="SSF101960">
    <property type="entry name" value="Stabilizer of iron transporter SufD"/>
    <property type="match status" value="1"/>
</dbReference>
<dbReference type="Proteomes" id="UP000295807">
    <property type="component" value="Unassembled WGS sequence"/>
</dbReference>
<name>A0A4R3KST7_9SPHI</name>
<comment type="caution">
    <text evidence="4">The sequence shown here is derived from an EMBL/GenBank/DDBJ whole genome shotgun (WGS) entry which is preliminary data.</text>
</comment>
<dbReference type="InterPro" id="IPR055346">
    <property type="entry name" value="Fe-S_cluster_assembly_SufBD"/>
</dbReference>
<dbReference type="InterPro" id="IPR045595">
    <property type="entry name" value="SufBD_N"/>
</dbReference>
<dbReference type="RefSeq" id="WP_132128428.1">
    <property type="nucleotide sequence ID" value="NZ_CP042432.1"/>
</dbReference>
<dbReference type="InterPro" id="IPR011542">
    <property type="entry name" value="SUF_FeS_clus_asmbl_SufD"/>
</dbReference>
<dbReference type="AlphaFoldDB" id="A0A4R3KST7"/>
<dbReference type="EMBL" id="SMAD01000003">
    <property type="protein sequence ID" value="TCS88194.1"/>
    <property type="molecule type" value="Genomic_DNA"/>
</dbReference>
<evidence type="ECO:0000313" key="4">
    <source>
        <dbReference type="EMBL" id="TCS88194.1"/>
    </source>
</evidence>
<evidence type="ECO:0000259" key="2">
    <source>
        <dbReference type="Pfam" id="PF01458"/>
    </source>
</evidence>
<organism evidence="4 5">
    <name type="scientific">Anseongella ginsenosidimutans</name>
    <dbReference type="NCBI Taxonomy" id="496056"/>
    <lineage>
        <taxon>Bacteria</taxon>
        <taxon>Pseudomonadati</taxon>
        <taxon>Bacteroidota</taxon>
        <taxon>Sphingobacteriia</taxon>
        <taxon>Sphingobacteriales</taxon>
        <taxon>Sphingobacteriaceae</taxon>
        <taxon>Anseongella</taxon>
    </lineage>
</organism>
<comment type="similarity">
    <text evidence="1">Belongs to the iron-sulfur cluster assembly SufBD family.</text>
</comment>
<keyword evidence="5" id="KW-1185">Reference proteome</keyword>
<dbReference type="NCBIfam" id="TIGR01981">
    <property type="entry name" value="sufD"/>
    <property type="match status" value="1"/>
</dbReference>
<evidence type="ECO:0000313" key="5">
    <source>
        <dbReference type="Proteomes" id="UP000295807"/>
    </source>
</evidence>
<dbReference type="InterPro" id="IPR037284">
    <property type="entry name" value="SUF_FeS_clus_asmbl_SufBD_sf"/>
</dbReference>
<dbReference type="OrthoDB" id="9768262at2"/>
<dbReference type="PANTHER" id="PTHR43575">
    <property type="entry name" value="PROTEIN ABCI7, CHLOROPLASTIC"/>
    <property type="match status" value="1"/>
</dbReference>
<dbReference type="Pfam" id="PF01458">
    <property type="entry name" value="SUFBD_core"/>
    <property type="match status" value="1"/>
</dbReference>
<gene>
    <name evidence="4" type="ORF">EDD80_10355</name>
</gene>
<evidence type="ECO:0000259" key="3">
    <source>
        <dbReference type="Pfam" id="PF19295"/>
    </source>
</evidence>
<sequence>MNNAIIAQDPDIQRSIATINARKEEARAYFEKHGYPHAKLEDWKYTPVRRITAPEYEFPGREAASSVSREAFASYPLSGLDAWYLVFVNGWLSAELSTLPAGQKGITAGSIMDEQLLPLIGPHFGNIAAMNSGFVASNTVGFTDGAFIHAASGSSLDKPVVLYHLAVTEDAALKIRPRNLIIAEPGSSFKVIEVFAGAAGQAALTNVVTEIKAERDALVDYTKLQLETGENYHVGYTEIEQHENASVDTHIISLNGAFIRNNLHFRLLDKQCRSIMNGLYLLNGSQFLDNHTRVNHDAPECYSDQLYKGIINEQATAVFNGKIFVEKDAQKTNAYQRNVNILLSDEATINTKPQLEIFADDVRCTHGATSGHLDEEAVFYLRSRGLSEHDAKRLLLRAYAEEVIDKLQVEALKEPLMKIAAQKFNG</sequence>
<dbReference type="InterPro" id="IPR000825">
    <property type="entry name" value="SUF_FeS_clus_asmbl_SufBD_core"/>
</dbReference>
<dbReference type="PANTHER" id="PTHR43575:SF1">
    <property type="entry name" value="PROTEIN ABCI7, CHLOROPLASTIC"/>
    <property type="match status" value="1"/>
</dbReference>
<proteinExistence type="inferred from homology"/>
<dbReference type="GO" id="GO:0016226">
    <property type="term" value="P:iron-sulfur cluster assembly"/>
    <property type="evidence" value="ECO:0007669"/>
    <property type="project" value="InterPro"/>
</dbReference>
<feature type="domain" description="SUF system FeS cluster assembly SufBD core" evidence="2">
    <location>
        <begin position="175"/>
        <end position="398"/>
    </location>
</feature>
<feature type="domain" description="SUF system FeS cluster assembly SufBD N-terminal" evidence="3">
    <location>
        <begin position="13"/>
        <end position="160"/>
    </location>
</feature>
<dbReference type="Pfam" id="PF19295">
    <property type="entry name" value="SufBD_N"/>
    <property type="match status" value="1"/>
</dbReference>
<evidence type="ECO:0000256" key="1">
    <source>
        <dbReference type="ARBA" id="ARBA00043967"/>
    </source>
</evidence>
<protein>
    <submittedName>
        <fullName evidence="4">Iron-regulated ABC transporter permease protein SufD</fullName>
    </submittedName>
</protein>